<dbReference type="Gene3D" id="3.40.50.620">
    <property type="entry name" value="HUPs"/>
    <property type="match status" value="1"/>
</dbReference>
<sequence>MNISILNKKYAGKRVGFTCSCFDLVHPGHIKMLQDTREQCDILIVGLQTDPTLDRPEKNKPVQTLKERGIMLRAIKYIDEVIEYSYESELHKILCTLRIDVRVLGTDWKGNPYTGSDLPIPIYWHQRNHNWSTTELRQRILNMH</sequence>
<dbReference type="PANTHER" id="PTHR43793">
    <property type="entry name" value="FAD SYNTHASE"/>
    <property type="match status" value="1"/>
</dbReference>
<feature type="domain" description="Cytidyltransferase-like" evidence="3">
    <location>
        <begin position="18"/>
        <end position="108"/>
    </location>
</feature>
<reference evidence="4" key="1">
    <citation type="journal article" date="2019" name="MBio">
        <title>Virus Genomes from Deep Sea Sediments Expand the Ocean Megavirome and Support Independent Origins of Viral Gigantism.</title>
        <authorList>
            <person name="Backstrom D."/>
            <person name="Yutin N."/>
            <person name="Jorgensen S.L."/>
            <person name="Dharamshi J."/>
            <person name="Homa F."/>
            <person name="Zaremba-Niedwiedzka K."/>
            <person name="Spang A."/>
            <person name="Wolf Y.I."/>
            <person name="Koonin E.V."/>
            <person name="Ettema T.J."/>
        </authorList>
    </citation>
    <scope>NUCLEOTIDE SEQUENCE</scope>
</reference>
<accession>A0A481YX37</accession>
<dbReference type="NCBIfam" id="TIGR00125">
    <property type="entry name" value="cyt_tran_rel"/>
    <property type="match status" value="1"/>
</dbReference>
<dbReference type="PANTHER" id="PTHR43793:SF1">
    <property type="entry name" value="FAD SYNTHASE"/>
    <property type="match status" value="1"/>
</dbReference>
<dbReference type="Pfam" id="PF01467">
    <property type="entry name" value="CTP_transf_like"/>
    <property type="match status" value="1"/>
</dbReference>
<dbReference type="EMBL" id="MK500352">
    <property type="protein sequence ID" value="QBK87451.1"/>
    <property type="molecule type" value="Genomic_DNA"/>
</dbReference>
<proteinExistence type="predicted"/>
<dbReference type="InterPro" id="IPR014729">
    <property type="entry name" value="Rossmann-like_a/b/a_fold"/>
</dbReference>
<keyword evidence="1 4" id="KW-0808">Transferase</keyword>
<organism evidence="4">
    <name type="scientific">Marseillevirus LCMAC201</name>
    <dbReference type="NCBI Taxonomy" id="2506605"/>
    <lineage>
        <taxon>Viruses</taxon>
        <taxon>Varidnaviria</taxon>
        <taxon>Bamfordvirae</taxon>
        <taxon>Nucleocytoviricota</taxon>
        <taxon>Megaviricetes</taxon>
        <taxon>Pimascovirales</taxon>
        <taxon>Pimascovirales incertae sedis</taxon>
        <taxon>Marseilleviridae</taxon>
    </lineage>
</organism>
<dbReference type="InterPro" id="IPR004821">
    <property type="entry name" value="Cyt_trans-like"/>
</dbReference>
<gene>
    <name evidence="4" type="ORF">LCMAC201_03610</name>
</gene>
<protein>
    <submittedName>
        <fullName evidence="4">Cytidylyltransferase-like protein</fullName>
    </submittedName>
</protein>
<evidence type="ECO:0000259" key="3">
    <source>
        <dbReference type="Pfam" id="PF01467"/>
    </source>
</evidence>
<dbReference type="InterPro" id="IPR050385">
    <property type="entry name" value="Archaeal_FAD_synthase"/>
</dbReference>
<dbReference type="SUPFAM" id="SSF52374">
    <property type="entry name" value="Nucleotidylyl transferase"/>
    <property type="match status" value="1"/>
</dbReference>
<dbReference type="GO" id="GO:0016779">
    <property type="term" value="F:nucleotidyltransferase activity"/>
    <property type="evidence" value="ECO:0007669"/>
    <property type="project" value="UniProtKB-KW"/>
</dbReference>
<name>A0A481YX37_9VIRU</name>
<evidence type="ECO:0000256" key="2">
    <source>
        <dbReference type="ARBA" id="ARBA00022695"/>
    </source>
</evidence>
<evidence type="ECO:0000256" key="1">
    <source>
        <dbReference type="ARBA" id="ARBA00022679"/>
    </source>
</evidence>
<keyword evidence="2 4" id="KW-0548">Nucleotidyltransferase</keyword>
<evidence type="ECO:0000313" key="4">
    <source>
        <dbReference type="EMBL" id="QBK87451.1"/>
    </source>
</evidence>